<dbReference type="PIRSF" id="PIRSF000112">
    <property type="entry name" value="Glycerol_dehydrogenase"/>
    <property type="match status" value="1"/>
</dbReference>
<comment type="catalytic activity">
    <reaction evidence="7">
        <text>glycerol + NAD(+) = dihydroxyacetone + NADH + H(+)</text>
        <dbReference type="Rhea" id="RHEA:13769"/>
        <dbReference type="ChEBI" id="CHEBI:15378"/>
        <dbReference type="ChEBI" id="CHEBI:16016"/>
        <dbReference type="ChEBI" id="CHEBI:17754"/>
        <dbReference type="ChEBI" id="CHEBI:57540"/>
        <dbReference type="ChEBI" id="CHEBI:57945"/>
        <dbReference type="EC" id="1.1.1.6"/>
    </reaction>
</comment>
<dbReference type="Proteomes" id="UP000480303">
    <property type="component" value="Unassembled WGS sequence"/>
</dbReference>
<evidence type="ECO:0000256" key="7">
    <source>
        <dbReference type="ARBA" id="ARBA00049006"/>
    </source>
</evidence>
<proteinExistence type="predicted"/>
<dbReference type="EC" id="1.1.1.6" evidence="5"/>
<dbReference type="Pfam" id="PF00465">
    <property type="entry name" value="Fe-ADH"/>
    <property type="match status" value="1"/>
</dbReference>
<reference evidence="11 12" key="1">
    <citation type="submission" date="2020-02" db="EMBL/GenBank/DDBJ databases">
        <title>Draft genome sequence of Lactococcus sp. Hs30E4-3.</title>
        <authorList>
            <person name="Noda S."/>
            <person name="Yuki M."/>
            <person name="Ohkuma M."/>
        </authorList>
    </citation>
    <scope>NUCLEOTIDE SEQUENCE [LARGE SCALE GENOMIC DNA]</scope>
    <source>
        <strain evidence="11 12">Hs30E4-3</strain>
    </source>
</reference>
<dbReference type="Gene3D" id="3.40.50.1970">
    <property type="match status" value="1"/>
</dbReference>
<dbReference type="Gene3D" id="1.20.1090.10">
    <property type="entry name" value="Dehydroquinate synthase-like - alpha domain"/>
    <property type="match status" value="1"/>
</dbReference>
<protein>
    <recommendedName>
        <fullName evidence="6">Glycerol dehydrogenase</fullName>
        <ecNumber evidence="5">1.1.1.6</ecNumber>
    </recommendedName>
</protein>
<comment type="caution">
    <text evidence="11">The sequence shown here is derived from an EMBL/GenBank/DDBJ whole genome shotgun (WGS) entry which is preliminary data.</text>
</comment>
<feature type="binding site" evidence="8">
    <location>
        <position position="171"/>
    </location>
    <ligand>
        <name>glycerol</name>
        <dbReference type="ChEBI" id="CHEBI:17754"/>
    </ligand>
</feature>
<accession>A0A6A0BB24</accession>
<comment type="pathway">
    <text evidence="4">Polyol metabolism; glycerol fermentation; glycerone phosphate from glycerol (oxidative route): step 1/2.</text>
</comment>
<dbReference type="SUPFAM" id="SSF56796">
    <property type="entry name" value="Dehydroquinate synthase-like"/>
    <property type="match status" value="1"/>
</dbReference>
<comment type="cofactor">
    <cofactor evidence="8">
        <name>Zn(2+)</name>
        <dbReference type="ChEBI" id="CHEBI:29105"/>
    </cofactor>
    <text evidence="8">Binds 1 zinc ion per subunit.</text>
</comment>
<feature type="binding site" evidence="8">
    <location>
        <position position="254"/>
    </location>
    <ligand>
        <name>glycerol</name>
        <dbReference type="ChEBI" id="CHEBI:17754"/>
    </ligand>
</feature>
<name>A0A6A0BB24_9LACT</name>
<gene>
    <name evidence="11" type="ORF">Hs30E_11710</name>
</gene>
<evidence type="ECO:0000256" key="2">
    <source>
        <dbReference type="ARBA" id="ARBA00023002"/>
    </source>
</evidence>
<keyword evidence="1 8" id="KW-0479">Metal-binding</keyword>
<feature type="binding site" evidence="8">
    <location>
        <position position="271"/>
    </location>
    <ligand>
        <name>glycerol</name>
        <dbReference type="ChEBI" id="CHEBI:17754"/>
    </ligand>
</feature>
<keyword evidence="12" id="KW-1185">Reference proteome</keyword>
<evidence type="ECO:0000256" key="3">
    <source>
        <dbReference type="ARBA" id="ARBA00023027"/>
    </source>
</evidence>
<sequence length="359" mass="39207">MTTFTVPKTYENKLGIIKEVGVYARQLGAKKALIFGGVTALAKTKETIAASLAKHKIYATFEVLTGFPTLERAESYAEKIKSEDYDLVIGVGGGRAIDQAKSASALAEVELITIPTIAATCAAWAAVAILYDENGAFVQPFFHKIGPRVILVDPELIFSAPNRYVYAGAIDTLAKLYEISPYLALEKADTTFQIMVDLSQLAFDNLVNFTQTALNEAENGVYGEAARLVLDAIIYLAGLTGSFQTGRLYQGLGHPFYNAATHFPETHVLLHGELVGFGLLLQDEVQGKLTDEKLKLFTTFDNAFSLADFGFNDEKAADLSALIIEQFGEIYAELPLTQDKEVLTRAIISTSRRIEALRK</sequence>
<keyword evidence="8" id="KW-0862">Zinc</keyword>
<evidence type="ECO:0000256" key="6">
    <source>
        <dbReference type="ARBA" id="ARBA00040132"/>
    </source>
</evidence>
<dbReference type="GO" id="GO:0008888">
    <property type="term" value="F:glycerol dehydrogenase (NAD+) activity"/>
    <property type="evidence" value="ECO:0007669"/>
    <property type="project" value="UniProtKB-EC"/>
</dbReference>
<evidence type="ECO:0000256" key="1">
    <source>
        <dbReference type="ARBA" id="ARBA00022723"/>
    </source>
</evidence>
<organism evidence="11 12">
    <name type="scientific">Pseudolactococcus hodotermopsidis</name>
    <dbReference type="NCBI Taxonomy" id="2709157"/>
    <lineage>
        <taxon>Bacteria</taxon>
        <taxon>Bacillati</taxon>
        <taxon>Bacillota</taxon>
        <taxon>Bacilli</taxon>
        <taxon>Lactobacillales</taxon>
        <taxon>Streptococcaceae</taxon>
        <taxon>Pseudolactococcus</taxon>
    </lineage>
</organism>
<dbReference type="PANTHER" id="PTHR43616">
    <property type="entry name" value="GLYCEROL DEHYDROGENASE"/>
    <property type="match status" value="1"/>
</dbReference>
<feature type="domain" description="Alcohol dehydrogenase iron-type/glycerol dehydrogenase GldA" evidence="10">
    <location>
        <begin position="9"/>
        <end position="154"/>
    </location>
</feature>
<evidence type="ECO:0000259" key="10">
    <source>
        <dbReference type="Pfam" id="PF00465"/>
    </source>
</evidence>
<evidence type="ECO:0000313" key="11">
    <source>
        <dbReference type="EMBL" id="GFH42620.1"/>
    </source>
</evidence>
<keyword evidence="3 9" id="KW-0520">NAD</keyword>
<keyword evidence="2" id="KW-0560">Oxidoreductase</keyword>
<evidence type="ECO:0000313" key="12">
    <source>
        <dbReference type="Proteomes" id="UP000480303"/>
    </source>
</evidence>
<feature type="binding site" evidence="9">
    <location>
        <position position="131"/>
    </location>
    <ligand>
        <name>NAD(+)</name>
        <dbReference type="ChEBI" id="CHEBI:57540"/>
    </ligand>
</feature>
<evidence type="ECO:0000256" key="5">
    <source>
        <dbReference type="ARBA" id="ARBA00039147"/>
    </source>
</evidence>
<dbReference type="InterPro" id="IPR016205">
    <property type="entry name" value="Glycerol_DH"/>
</dbReference>
<dbReference type="RefSeq" id="WP_172208820.1">
    <property type="nucleotide sequence ID" value="NZ_BLLI01000031.1"/>
</dbReference>
<dbReference type="GO" id="GO:0046872">
    <property type="term" value="F:metal ion binding"/>
    <property type="evidence" value="ECO:0007669"/>
    <property type="project" value="UniProtKB-KW"/>
</dbReference>
<dbReference type="InterPro" id="IPR001670">
    <property type="entry name" value="ADH_Fe/GldA"/>
</dbReference>
<dbReference type="PANTHER" id="PTHR43616:SF5">
    <property type="entry name" value="GLYCEROL DEHYDROGENASE 1"/>
    <property type="match status" value="1"/>
</dbReference>
<dbReference type="AlphaFoldDB" id="A0A6A0BB24"/>
<dbReference type="EMBL" id="BLLI01000031">
    <property type="protein sequence ID" value="GFH42620.1"/>
    <property type="molecule type" value="Genomic_DNA"/>
</dbReference>
<evidence type="ECO:0000256" key="4">
    <source>
        <dbReference type="ARBA" id="ARBA00037918"/>
    </source>
</evidence>
<evidence type="ECO:0000256" key="8">
    <source>
        <dbReference type="PIRSR" id="PIRSR000112-1"/>
    </source>
</evidence>
<feature type="binding site" evidence="9">
    <location>
        <begin position="94"/>
        <end position="98"/>
    </location>
    <ligand>
        <name>NAD(+)</name>
        <dbReference type="ChEBI" id="CHEBI:57540"/>
    </ligand>
</feature>
<evidence type="ECO:0000256" key="9">
    <source>
        <dbReference type="PIRSR" id="PIRSR000112-3"/>
    </source>
</evidence>